<keyword evidence="2" id="KW-1133">Transmembrane helix</keyword>
<comment type="caution">
    <text evidence="3">The sequence shown here is derived from an EMBL/GenBank/DDBJ whole genome shotgun (WGS) entry which is preliminary data.</text>
</comment>
<feature type="transmembrane region" description="Helical" evidence="2">
    <location>
        <begin position="178"/>
        <end position="199"/>
    </location>
</feature>
<feature type="transmembrane region" description="Helical" evidence="2">
    <location>
        <begin position="97"/>
        <end position="119"/>
    </location>
</feature>
<sequence>MSLLGAPPAGPPAGERSSRCSDFSGTWALTRLLLRRDRVIMPLWIAGLTFVPLLTAVGVSDTYPTEESRRAWAEGVAANPMELVLLGPVYGSSTGGILAWQLGVRGLLGPLLVGLFMVIRHSRSEEEAGRRELLGSTAVGRHAQLAAAVSGTLAAQCVPAILVAVGLIGLGLPASGAVAMGSAMLTVGAVFTCVGALTAQLAPTASAARGLGLVAAAVAYLLRAAGDADGRDSVLSWLSPIGWGHRVRPFAGEQWWVLLLPVGTTVALVAVAILLSARRDMGAGLFETRPGPAAAAGLRSTTVLAWRLHRPQLLGWTVGFAVFGLLVGSIGPAVGDVAQQSDQLREMLTYLGSDGSPVEAMLAMFFMLLALAAGAYAALAALRPHTEESSGRAEPLLATSVSRLRWLGGHLLVAAAGPVIILATLGLGAGLVYGSATGDSAEVLRMLTGSLVYVPATWLVVGVAVVLYGTAPHLAVPVTWTFLVLNVLVFLVSALPGIDPETIAEIAPFLSVPSPLVTDMSMTPLLVQSLIAATLVALGAVGFQRRGIG</sequence>
<gene>
    <name evidence="3" type="ORF">GCM10009691_25790</name>
</gene>
<keyword evidence="2" id="KW-0472">Membrane</keyword>
<feature type="transmembrane region" description="Helical" evidence="2">
    <location>
        <begin position="313"/>
        <end position="334"/>
    </location>
</feature>
<feature type="transmembrane region" description="Helical" evidence="2">
    <location>
        <begin position="411"/>
        <end position="432"/>
    </location>
</feature>
<feature type="transmembrane region" description="Helical" evidence="2">
    <location>
        <begin position="145"/>
        <end position="172"/>
    </location>
</feature>
<evidence type="ECO:0000256" key="2">
    <source>
        <dbReference type="SAM" id="Phobius"/>
    </source>
</evidence>
<feature type="transmembrane region" description="Helical" evidence="2">
    <location>
        <begin position="525"/>
        <end position="543"/>
    </location>
</feature>
<name>A0ABN2C2G4_9MICO</name>
<feature type="transmembrane region" description="Helical" evidence="2">
    <location>
        <begin position="452"/>
        <end position="471"/>
    </location>
</feature>
<reference evidence="3 4" key="1">
    <citation type="journal article" date="2019" name="Int. J. Syst. Evol. Microbiol.">
        <title>The Global Catalogue of Microorganisms (GCM) 10K type strain sequencing project: providing services to taxonomists for standard genome sequencing and annotation.</title>
        <authorList>
            <consortium name="The Broad Institute Genomics Platform"/>
            <consortium name="The Broad Institute Genome Sequencing Center for Infectious Disease"/>
            <person name="Wu L."/>
            <person name="Ma J."/>
        </authorList>
    </citation>
    <scope>NUCLEOTIDE SEQUENCE [LARGE SCALE GENOMIC DNA]</scope>
    <source>
        <strain evidence="3 4">JCM 13319</strain>
    </source>
</reference>
<evidence type="ECO:0000256" key="1">
    <source>
        <dbReference type="SAM" id="MobiDB-lite"/>
    </source>
</evidence>
<feature type="transmembrane region" description="Helical" evidence="2">
    <location>
        <begin position="39"/>
        <end position="59"/>
    </location>
</feature>
<feature type="transmembrane region" description="Helical" evidence="2">
    <location>
        <begin position="478"/>
        <end position="498"/>
    </location>
</feature>
<accession>A0ABN2C2G4</accession>
<evidence type="ECO:0000313" key="4">
    <source>
        <dbReference type="Proteomes" id="UP001501791"/>
    </source>
</evidence>
<feature type="transmembrane region" description="Helical" evidence="2">
    <location>
        <begin position="360"/>
        <end position="382"/>
    </location>
</feature>
<feature type="region of interest" description="Disordered" evidence="1">
    <location>
        <begin position="1"/>
        <end position="20"/>
    </location>
</feature>
<organism evidence="3 4">
    <name type="scientific">Brevibacterium picturae</name>
    <dbReference type="NCBI Taxonomy" id="260553"/>
    <lineage>
        <taxon>Bacteria</taxon>
        <taxon>Bacillati</taxon>
        <taxon>Actinomycetota</taxon>
        <taxon>Actinomycetes</taxon>
        <taxon>Micrococcales</taxon>
        <taxon>Brevibacteriaceae</taxon>
        <taxon>Brevibacterium</taxon>
    </lineage>
</organism>
<keyword evidence="4" id="KW-1185">Reference proteome</keyword>
<evidence type="ECO:0000313" key="3">
    <source>
        <dbReference type="EMBL" id="GAA1550048.1"/>
    </source>
</evidence>
<feature type="transmembrane region" description="Helical" evidence="2">
    <location>
        <begin position="255"/>
        <end position="275"/>
    </location>
</feature>
<dbReference type="Proteomes" id="UP001501791">
    <property type="component" value="Unassembled WGS sequence"/>
</dbReference>
<protein>
    <submittedName>
        <fullName evidence="3">Exporter of polyketide antibiotics</fullName>
    </submittedName>
</protein>
<proteinExistence type="predicted"/>
<keyword evidence="2" id="KW-0812">Transmembrane</keyword>
<feature type="transmembrane region" description="Helical" evidence="2">
    <location>
        <begin position="206"/>
        <end position="226"/>
    </location>
</feature>
<dbReference type="EMBL" id="BAAALY010000012">
    <property type="protein sequence ID" value="GAA1550048.1"/>
    <property type="molecule type" value="Genomic_DNA"/>
</dbReference>